<dbReference type="OrthoDB" id="1921208at2759"/>
<feature type="chain" id="PRO_5034302928" description="Cupredoxin" evidence="1">
    <location>
        <begin position="22"/>
        <end position="357"/>
    </location>
</feature>
<name>A0A8H4VNZ7_9AGAR</name>
<dbReference type="AlphaFoldDB" id="A0A8H4VNZ7"/>
<evidence type="ECO:0000313" key="3">
    <source>
        <dbReference type="Proteomes" id="UP000521872"/>
    </source>
</evidence>
<comment type="caution">
    <text evidence="2">The sequence shown here is derived from an EMBL/GenBank/DDBJ whole genome shotgun (WGS) entry which is preliminary data.</text>
</comment>
<gene>
    <name evidence="2" type="ORF">D9613_002951</name>
</gene>
<dbReference type="CDD" id="cd00920">
    <property type="entry name" value="Cupredoxin"/>
    <property type="match status" value="2"/>
</dbReference>
<dbReference type="EMBL" id="JAACJL010000044">
    <property type="protein sequence ID" value="KAF4614819.1"/>
    <property type="molecule type" value="Genomic_DNA"/>
</dbReference>
<evidence type="ECO:0000313" key="2">
    <source>
        <dbReference type="EMBL" id="KAF4614819.1"/>
    </source>
</evidence>
<keyword evidence="3" id="KW-1185">Reference proteome</keyword>
<evidence type="ECO:0000256" key="1">
    <source>
        <dbReference type="SAM" id="SignalP"/>
    </source>
</evidence>
<dbReference type="SUPFAM" id="SSF49503">
    <property type="entry name" value="Cupredoxins"/>
    <property type="match status" value="2"/>
</dbReference>
<dbReference type="PANTHER" id="PTHR34883:SF15">
    <property type="entry name" value="EXTRACELLULAR SERINE-RICH PROTEIN"/>
    <property type="match status" value="1"/>
</dbReference>
<dbReference type="InterPro" id="IPR052953">
    <property type="entry name" value="Ser-rich/MCO-related"/>
</dbReference>
<protein>
    <recommendedName>
        <fullName evidence="4">Cupredoxin</fullName>
    </recommendedName>
</protein>
<dbReference type="InterPro" id="IPR008972">
    <property type="entry name" value="Cupredoxin"/>
</dbReference>
<organism evidence="2 3">
    <name type="scientific">Agrocybe pediades</name>
    <dbReference type="NCBI Taxonomy" id="84607"/>
    <lineage>
        <taxon>Eukaryota</taxon>
        <taxon>Fungi</taxon>
        <taxon>Dikarya</taxon>
        <taxon>Basidiomycota</taxon>
        <taxon>Agaricomycotina</taxon>
        <taxon>Agaricomycetes</taxon>
        <taxon>Agaricomycetidae</taxon>
        <taxon>Agaricales</taxon>
        <taxon>Agaricineae</taxon>
        <taxon>Strophariaceae</taxon>
        <taxon>Agrocybe</taxon>
    </lineage>
</organism>
<proteinExistence type="predicted"/>
<reference evidence="2 3" key="1">
    <citation type="submission" date="2019-12" db="EMBL/GenBank/DDBJ databases">
        <authorList>
            <person name="Floudas D."/>
            <person name="Bentzer J."/>
            <person name="Ahren D."/>
            <person name="Johansson T."/>
            <person name="Persson P."/>
            <person name="Tunlid A."/>
        </authorList>
    </citation>
    <scope>NUCLEOTIDE SEQUENCE [LARGE SCALE GENOMIC DNA]</scope>
    <source>
        <strain evidence="2 3">CBS 102.39</strain>
    </source>
</reference>
<dbReference type="Proteomes" id="UP000521872">
    <property type="component" value="Unassembled WGS sequence"/>
</dbReference>
<keyword evidence="1" id="KW-0732">Signal</keyword>
<dbReference type="PANTHER" id="PTHR34883">
    <property type="entry name" value="SERINE-RICH PROTEIN, PUTATIVE-RELATED-RELATED"/>
    <property type="match status" value="1"/>
</dbReference>
<accession>A0A8H4VNZ7</accession>
<dbReference type="Gene3D" id="2.60.40.420">
    <property type="entry name" value="Cupredoxins - blue copper proteins"/>
    <property type="match status" value="2"/>
</dbReference>
<sequence>MHYRTTFLSTILAFAAQSTLAAKTIDVVVGGPGILQYNPPFVNADVGDRIHFIFKEKNHTVTQSTFDNPCTQSVGGFDSGFHPVASGATVFPEVLLEVPDLDPIWIFCRQANHCQQGMVFSVNPGDKFAAFQAAAKASGGGATSTGGPAASGIITVTTTVTVSGSAVPTTYTTTTSSSATSSSTPSGGIDHKVIVGGPGVLAYNPSNISAQVGDTITFEFHQKNHTVTASSFDTPCHALSSTSTTGQLGFDSGFMAVADGATEFPTFTIRVNDTNPIWAYCRQANHCGSGMVFAANAVESGPKNFTAFQDLAKQQNGTSTNAPPPNSAGVQATTSTMLSVFNILLVVAFSDLMIILS</sequence>
<feature type="signal peptide" evidence="1">
    <location>
        <begin position="1"/>
        <end position="21"/>
    </location>
</feature>
<evidence type="ECO:0008006" key="4">
    <source>
        <dbReference type="Google" id="ProtNLM"/>
    </source>
</evidence>